<feature type="region of interest" description="Disordered" evidence="1">
    <location>
        <begin position="24"/>
        <end position="109"/>
    </location>
</feature>
<feature type="signal peptide" evidence="2">
    <location>
        <begin position="1"/>
        <end position="28"/>
    </location>
</feature>
<feature type="chain" id="PRO_5046829189" evidence="2">
    <location>
        <begin position="29"/>
        <end position="109"/>
    </location>
</feature>
<accession>A0ABV2W4T3</accession>
<dbReference type="RefSeq" id="WP_189898389.1">
    <property type="nucleotide sequence ID" value="NZ_JBEXZP010000191.1"/>
</dbReference>
<evidence type="ECO:0000256" key="2">
    <source>
        <dbReference type="SAM" id="SignalP"/>
    </source>
</evidence>
<evidence type="ECO:0000313" key="3">
    <source>
        <dbReference type="EMBL" id="MEU0708547.1"/>
    </source>
</evidence>
<keyword evidence="2" id="KW-0732">Signal</keyword>
<evidence type="ECO:0000313" key="4">
    <source>
        <dbReference type="Proteomes" id="UP001550378"/>
    </source>
</evidence>
<feature type="compositionally biased region" description="Low complexity" evidence="1">
    <location>
        <begin position="83"/>
        <end position="100"/>
    </location>
</feature>
<keyword evidence="4" id="KW-1185">Reference proteome</keyword>
<name>A0ABV2W4T3_9ACTN</name>
<comment type="caution">
    <text evidence="3">The sequence shown here is derived from an EMBL/GenBank/DDBJ whole genome shotgun (WGS) entry which is preliminary data.</text>
</comment>
<reference evidence="3 4" key="1">
    <citation type="submission" date="2024-06" db="EMBL/GenBank/DDBJ databases">
        <title>The Natural Products Discovery Center: Release of the First 8490 Sequenced Strains for Exploring Actinobacteria Biosynthetic Diversity.</title>
        <authorList>
            <person name="Kalkreuter E."/>
            <person name="Kautsar S.A."/>
            <person name="Yang D."/>
            <person name="Bader C.D."/>
            <person name="Teijaro C.N."/>
            <person name="Fluegel L."/>
            <person name="Davis C.M."/>
            <person name="Simpson J.R."/>
            <person name="Lauterbach L."/>
            <person name="Steele A.D."/>
            <person name="Gui C."/>
            <person name="Meng S."/>
            <person name="Li G."/>
            <person name="Viehrig K."/>
            <person name="Ye F."/>
            <person name="Su P."/>
            <person name="Kiefer A.F."/>
            <person name="Nichols A."/>
            <person name="Cepeda A.J."/>
            <person name="Yan W."/>
            <person name="Fan B."/>
            <person name="Jiang Y."/>
            <person name="Adhikari A."/>
            <person name="Zheng C.-J."/>
            <person name="Schuster L."/>
            <person name="Cowan T.M."/>
            <person name="Smanski M.J."/>
            <person name="Chevrette M.G."/>
            <person name="De Carvalho L.P.S."/>
            <person name="Shen B."/>
        </authorList>
    </citation>
    <scope>NUCLEOTIDE SEQUENCE [LARGE SCALE GENOMIC DNA]</scope>
    <source>
        <strain evidence="3 4">NPDC006337</strain>
    </source>
</reference>
<dbReference type="EMBL" id="JBEXZR010000010">
    <property type="protein sequence ID" value="MEU0708547.1"/>
    <property type="molecule type" value="Genomic_DNA"/>
</dbReference>
<proteinExistence type="predicted"/>
<sequence length="109" mass="11498">MIKRRTIGLAAATVVLGGLGAYGATAFAADPSPSPKPSSTQTAESGRHEDSTHDREAMIRHCTDQLPAADREKARQQMERMMSDGMMSSSMTGDSMMGGTSQDGHHGMG</sequence>
<dbReference type="Proteomes" id="UP001550378">
    <property type="component" value="Unassembled WGS sequence"/>
</dbReference>
<protein>
    <submittedName>
        <fullName evidence="3">Uncharacterized protein</fullName>
    </submittedName>
</protein>
<evidence type="ECO:0000256" key="1">
    <source>
        <dbReference type="SAM" id="MobiDB-lite"/>
    </source>
</evidence>
<organism evidence="3 4">
    <name type="scientific">Streptomyces lavendulocolor</name>
    <dbReference type="NCBI Taxonomy" id="67316"/>
    <lineage>
        <taxon>Bacteria</taxon>
        <taxon>Bacillati</taxon>
        <taxon>Actinomycetota</taxon>
        <taxon>Actinomycetes</taxon>
        <taxon>Kitasatosporales</taxon>
        <taxon>Streptomycetaceae</taxon>
        <taxon>Streptomyces</taxon>
    </lineage>
</organism>
<gene>
    <name evidence="3" type="ORF">ABZ508_14435</name>
</gene>
<feature type="compositionally biased region" description="Basic and acidic residues" evidence="1">
    <location>
        <begin position="45"/>
        <end position="82"/>
    </location>
</feature>